<comment type="caution">
    <text evidence="3">The sequence shown here is derived from an EMBL/GenBank/DDBJ whole genome shotgun (WGS) entry which is preliminary data.</text>
</comment>
<dbReference type="Proteomes" id="UP000572635">
    <property type="component" value="Unassembled WGS sequence"/>
</dbReference>
<gene>
    <name evidence="3" type="ORF">HDA36_001290</name>
</gene>
<dbReference type="Pfam" id="PF07364">
    <property type="entry name" value="DUF1485"/>
    <property type="match status" value="1"/>
</dbReference>
<evidence type="ECO:0000313" key="3">
    <source>
        <dbReference type="EMBL" id="MBB5431206.1"/>
    </source>
</evidence>
<accession>A0A7W8QIW0</accession>
<dbReference type="InterPro" id="IPR009197">
    <property type="entry name" value="MlrC"/>
</dbReference>
<evidence type="ECO:0000259" key="1">
    <source>
        <dbReference type="Pfam" id="PF07171"/>
    </source>
</evidence>
<protein>
    <submittedName>
        <fullName evidence="3">Microcystin degradation protein MlrC</fullName>
    </submittedName>
</protein>
<sequence>MAPKILIAGFLHETNTFASTPADYENFVNGEGFPRMHRGAEVLRLADVNIPVGGFIREARTWGAELCPVLWCAASPSAPVTDRAFERICGEIVDACREHRPDAVYLDLHGAMVTASYDDGDGEILRRVRAAVGPGVPVSVSLDLHANMTPLMFEAADAMVAYRTYPHVDMADTGRRAAALLRRLLDGEELAVHRARIPFLIPINSGSTLLEPAGEIYRRVQAVPDGEAVLTFAAGFPAADFPDCGPTAFGYGADAAAVVREVERLAALVELREPEFALDVLDAAEAVEAAAEAAAAGAAPVVVADTQDNPGAGGDATTTGLLRALLKRDHPGSVLAAMWDAGVADRAVRAGVGAEIEVEFPGSGVAGDAPLRGVFEVAAVTDGRVVFEGPMMRGNELAVGPSCLLRSGNVSVVVNARKAQIMDRNQLRAAGVAPEEQQIVAVKSSVHFRGDFQPIAGRVLVALAPGPMAADPGELPWTRLRPGMRVRPGGPAFH</sequence>
<dbReference type="PIRSF" id="PIRSF012702">
    <property type="entry name" value="UCP012702"/>
    <property type="match status" value="1"/>
</dbReference>
<reference evidence="3 4" key="1">
    <citation type="submission" date="2020-08" db="EMBL/GenBank/DDBJ databases">
        <title>Sequencing the genomes of 1000 actinobacteria strains.</title>
        <authorList>
            <person name="Klenk H.-P."/>
        </authorList>
    </citation>
    <scope>NUCLEOTIDE SEQUENCE [LARGE SCALE GENOMIC DNA]</scope>
    <source>
        <strain evidence="3 4">DSM 44551</strain>
    </source>
</reference>
<dbReference type="RefSeq" id="WP_184390486.1">
    <property type="nucleotide sequence ID" value="NZ_BAAAJD010000007.1"/>
</dbReference>
<dbReference type="AlphaFoldDB" id="A0A7W8QIW0"/>
<evidence type="ECO:0000259" key="2">
    <source>
        <dbReference type="Pfam" id="PF07364"/>
    </source>
</evidence>
<dbReference type="InterPro" id="IPR015995">
    <property type="entry name" value="MlrC_N"/>
</dbReference>
<organism evidence="3 4">
    <name type="scientific">Nocardiopsis composta</name>
    <dbReference type="NCBI Taxonomy" id="157465"/>
    <lineage>
        <taxon>Bacteria</taxon>
        <taxon>Bacillati</taxon>
        <taxon>Actinomycetota</taxon>
        <taxon>Actinomycetes</taxon>
        <taxon>Streptosporangiales</taxon>
        <taxon>Nocardiopsidaceae</taxon>
        <taxon>Nocardiopsis</taxon>
    </lineage>
</organism>
<feature type="domain" description="Microcystin LR degradation protein MlrC N-terminal" evidence="2">
    <location>
        <begin position="4"/>
        <end position="290"/>
    </location>
</feature>
<dbReference type="Pfam" id="PF07171">
    <property type="entry name" value="MlrC_C"/>
    <property type="match status" value="1"/>
</dbReference>
<dbReference type="EMBL" id="JACHDB010000001">
    <property type="protein sequence ID" value="MBB5431206.1"/>
    <property type="molecule type" value="Genomic_DNA"/>
</dbReference>
<feature type="domain" description="Microcystin LR degradation protein MlrC C-terminal" evidence="1">
    <location>
        <begin position="303"/>
        <end position="479"/>
    </location>
</feature>
<proteinExistence type="predicted"/>
<evidence type="ECO:0000313" key="4">
    <source>
        <dbReference type="Proteomes" id="UP000572635"/>
    </source>
</evidence>
<keyword evidence="4" id="KW-1185">Reference proteome</keyword>
<name>A0A7W8QIW0_9ACTN</name>
<dbReference type="InterPro" id="IPR010799">
    <property type="entry name" value="MlrC_C"/>
</dbReference>